<sequence length="46" mass="5406">MLFLNLTIESIISFIIDVKDYRFSISIFDTSISLRINVYFGFNIII</sequence>
<name>A0A655AT35_MYCTX</name>
<evidence type="ECO:0000313" key="1">
    <source>
        <dbReference type="EMBL" id="CKV03218.1"/>
    </source>
</evidence>
<evidence type="ECO:0000313" key="2">
    <source>
        <dbReference type="Proteomes" id="UP000048948"/>
    </source>
</evidence>
<proteinExistence type="predicted"/>
<reference evidence="1 2" key="1">
    <citation type="submission" date="2015-03" db="EMBL/GenBank/DDBJ databases">
        <authorList>
            <consortium name="Pathogen Informatics"/>
        </authorList>
    </citation>
    <scope>NUCLEOTIDE SEQUENCE [LARGE SCALE GENOMIC DNA]</scope>
    <source>
        <strain evidence="1 2">Bir 172</strain>
    </source>
</reference>
<accession>A0A655AT35</accession>
<dbReference type="Proteomes" id="UP000048948">
    <property type="component" value="Unassembled WGS sequence"/>
</dbReference>
<protein>
    <submittedName>
        <fullName evidence="1">Uncharacterized protein</fullName>
    </submittedName>
</protein>
<organism evidence="1 2">
    <name type="scientific">Mycobacterium tuberculosis</name>
    <dbReference type="NCBI Taxonomy" id="1773"/>
    <lineage>
        <taxon>Bacteria</taxon>
        <taxon>Bacillati</taxon>
        <taxon>Actinomycetota</taxon>
        <taxon>Actinomycetes</taxon>
        <taxon>Mycobacteriales</taxon>
        <taxon>Mycobacteriaceae</taxon>
        <taxon>Mycobacterium</taxon>
        <taxon>Mycobacterium tuberculosis complex</taxon>
    </lineage>
</organism>
<dbReference type="EMBL" id="CNGE01002518">
    <property type="protein sequence ID" value="CKV03218.1"/>
    <property type="molecule type" value="Genomic_DNA"/>
</dbReference>
<dbReference type="AlphaFoldDB" id="A0A655AT35"/>
<gene>
    <name evidence="1" type="ORF">ERS027646_05005</name>
</gene>